<proteinExistence type="predicted"/>
<keyword evidence="1" id="KW-0472">Membrane</keyword>
<keyword evidence="1" id="KW-1133">Transmembrane helix</keyword>
<keyword evidence="2" id="KW-0150">Chloroplast</keyword>
<reference evidence="2" key="1">
    <citation type="journal article" date="2021" name="Mitochondrial DNA Part B Resour">
        <title>The chloroplast genome of a unicellular green alga strain isolated from the rubber processing wastewater.</title>
        <authorList>
            <person name="Han B."/>
            <person name="Mu Y."/>
            <person name="Tan D."/>
            <person name="Ma S."/>
            <person name="Fu L."/>
            <person name="Sun X."/>
            <person name="Zhang J."/>
        </authorList>
    </citation>
    <scope>NUCLEOTIDE SEQUENCE</scope>
</reference>
<protein>
    <submittedName>
        <fullName evidence="2">Uncharacterized protein</fullName>
    </submittedName>
</protein>
<feature type="transmembrane region" description="Helical" evidence="1">
    <location>
        <begin position="56"/>
        <end position="76"/>
    </location>
</feature>
<keyword evidence="2" id="KW-0934">Plastid</keyword>
<dbReference type="EMBL" id="MT920676">
    <property type="protein sequence ID" value="QSV10822.1"/>
    <property type="molecule type" value="Genomic_DNA"/>
</dbReference>
<name>A0A8A2F384_CHLVU</name>
<keyword evidence="1" id="KW-0812">Transmembrane</keyword>
<organism evidence="2">
    <name type="scientific">Chlorella vulgaris</name>
    <name type="common">Green alga</name>
    <dbReference type="NCBI Taxonomy" id="3077"/>
    <lineage>
        <taxon>Eukaryota</taxon>
        <taxon>Viridiplantae</taxon>
        <taxon>Chlorophyta</taxon>
        <taxon>core chlorophytes</taxon>
        <taxon>Trebouxiophyceae</taxon>
        <taxon>Chlorellales</taxon>
        <taxon>Chlorellaceae</taxon>
        <taxon>Chlorella clade</taxon>
        <taxon>Chlorella</taxon>
    </lineage>
</organism>
<evidence type="ECO:0000313" key="2">
    <source>
        <dbReference type="EMBL" id="QSV10822.1"/>
    </source>
</evidence>
<dbReference type="AlphaFoldDB" id="A0A8A2F384"/>
<sequence>MSKSYWKKMKVKGFYRWVLVRDFKKINDILNTNEIVPILVSGAKAFTKSRFSAMRWSLNEFAFVDGFFFLLLFFFYKKKKIKNSKHIKKKKRTKKKEQGI</sequence>
<accession>A0A8A2F384</accession>
<evidence type="ECO:0000256" key="1">
    <source>
        <dbReference type="SAM" id="Phobius"/>
    </source>
</evidence>
<geneLocation type="chloroplast" evidence="2"/>